<name>A0A5B2VWG3_9BACT</name>
<dbReference type="InterPro" id="IPR006860">
    <property type="entry name" value="FecR"/>
</dbReference>
<dbReference type="Pfam" id="PF16344">
    <property type="entry name" value="FecR_C"/>
    <property type="match status" value="1"/>
</dbReference>
<dbReference type="InterPro" id="IPR032508">
    <property type="entry name" value="FecR_C"/>
</dbReference>
<keyword evidence="1" id="KW-1133">Transmembrane helix</keyword>
<dbReference type="PANTHER" id="PTHR30273:SF2">
    <property type="entry name" value="PROTEIN FECR"/>
    <property type="match status" value="1"/>
</dbReference>
<evidence type="ECO:0000256" key="1">
    <source>
        <dbReference type="SAM" id="Phobius"/>
    </source>
</evidence>
<dbReference type="AlphaFoldDB" id="A0A5B2VWG3"/>
<evidence type="ECO:0000313" key="5">
    <source>
        <dbReference type="Proteomes" id="UP000324611"/>
    </source>
</evidence>
<dbReference type="EMBL" id="VUOC01000002">
    <property type="protein sequence ID" value="KAA2242597.1"/>
    <property type="molecule type" value="Genomic_DNA"/>
</dbReference>
<keyword evidence="1" id="KW-0472">Membrane</keyword>
<accession>A0A5B2VWG3</accession>
<dbReference type="RefSeq" id="WP_149837469.1">
    <property type="nucleotide sequence ID" value="NZ_VUOC01000002.1"/>
</dbReference>
<dbReference type="PIRSF" id="PIRSF018266">
    <property type="entry name" value="FecR"/>
    <property type="match status" value="1"/>
</dbReference>
<keyword evidence="5" id="KW-1185">Reference proteome</keyword>
<evidence type="ECO:0000259" key="2">
    <source>
        <dbReference type="Pfam" id="PF04773"/>
    </source>
</evidence>
<gene>
    <name evidence="4" type="ORF">F0L74_08660</name>
</gene>
<feature type="domain" description="FecR protein" evidence="2">
    <location>
        <begin position="173"/>
        <end position="268"/>
    </location>
</feature>
<feature type="domain" description="Protein FecR C-terminal" evidence="3">
    <location>
        <begin position="310"/>
        <end position="378"/>
    </location>
</feature>
<keyword evidence="1" id="KW-0812">Transmembrane</keyword>
<dbReference type="InterPro" id="IPR012373">
    <property type="entry name" value="Ferrdict_sens_TM"/>
</dbReference>
<comment type="caution">
    <text evidence="4">The sequence shown here is derived from an EMBL/GenBank/DDBJ whole genome shotgun (WGS) entry which is preliminary data.</text>
</comment>
<evidence type="ECO:0000259" key="3">
    <source>
        <dbReference type="Pfam" id="PF16344"/>
    </source>
</evidence>
<dbReference type="Proteomes" id="UP000324611">
    <property type="component" value="Unassembled WGS sequence"/>
</dbReference>
<dbReference type="Gene3D" id="3.55.50.30">
    <property type="match status" value="1"/>
</dbReference>
<feature type="transmembrane region" description="Helical" evidence="1">
    <location>
        <begin position="72"/>
        <end position="90"/>
    </location>
</feature>
<dbReference type="PANTHER" id="PTHR30273">
    <property type="entry name" value="PERIPLASMIC SIGNAL SENSOR AND SIGMA FACTOR ACTIVATOR FECR-RELATED"/>
    <property type="match status" value="1"/>
</dbReference>
<dbReference type="Gene3D" id="2.60.120.1440">
    <property type="match status" value="1"/>
</dbReference>
<evidence type="ECO:0000313" key="4">
    <source>
        <dbReference type="EMBL" id="KAA2242597.1"/>
    </source>
</evidence>
<sequence>MTPEEYISLFEKYQDGLCTPEEEALVLSHRDRFRLLEQELPELPEIGADVGSRIFDRITQTTAQAKIRRFNWWWAAAAVLGLLIGLGVVLRKPQAEKPLAAQQKTTATPDKRPIKPGANVATLTLANGKVITLNDAPEGVLAQTDNSAITNGNGGLAYAANGNGRPVTNALNTMTVPRGGQYTVTLADGTRVWLNSQSSLTYPEVFTGPERKVKLQGEAYFEISQNVQQPFTVEAEHATVHVLGTAFNISAYADESTIRTTLVTGSVRLSGADASAILTPGEQGVITPGHPGIQEKQVNIARETAWKAGYFVFRNSTIQDIMRQVSRWYDIEIAYSGTPPTGTFGGTYSKNKDIQELLKGLELTGLVHFKIEGRKLIVL</sequence>
<reference evidence="4 5" key="1">
    <citation type="submission" date="2019-09" db="EMBL/GenBank/DDBJ databases">
        <title>Chitinophaga ginsengihumi sp. nov., isolated from soil of ginseng rhizosphere.</title>
        <authorList>
            <person name="Lee J."/>
        </authorList>
    </citation>
    <scope>NUCLEOTIDE SEQUENCE [LARGE SCALE GENOMIC DNA]</scope>
    <source>
        <strain evidence="4 5">BN140078</strain>
    </source>
</reference>
<reference evidence="4 5" key="2">
    <citation type="submission" date="2019-09" db="EMBL/GenBank/DDBJ databases">
        <authorList>
            <person name="Jin C."/>
        </authorList>
    </citation>
    <scope>NUCLEOTIDE SEQUENCE [LARGE SCALE GENOMIC DNA]</scope>
    <source>
        <strain evidence="4 5">BN140078</strain>
    </source>
</reference>
<organism evidence="4 5">
    <name type="scientific">Chitinophaga agrisoli</name>
    <dbReference type="NCBI Taxonomy" id="2607653"/>
    <lineage>
        <taxon>Bacteria</taxon>
        <taxon>Pseudomonadati</taxon>
        <taxon>Bacteroidota</taxon>
        <taxon>Chitinophagia</taxon>
        <taxon>Chitinophagales</taxon>
        <taxon>Chitinophagaceae</taxon>
        <taxon>Chitinophaga</taxon>
    </lineage>
</organism>
<dbReference type="Pfam" id="PF04773">
    <property type="entry name" value="FecR"/>
    <property type="match status" value="1"/>
</dbReference>
<protein>
    <submittedName>
        <fullName evidence="4">FecR family protein</fullName>
    </submittedName>
</protein>
<dbReference type="GO" id="GO:0016989">
    <property type="term" value="F:sigma factor antagonist activity"/>
    <property type="evidence" value="ECO:0007669"/>
    <property type="project" value="TreeGrafter"/>
</dbReference>
<proteinExistence type="predicted"/>